<evidence type="ECO:0000313" key="4">
    <source>
        <dbReference type="WBParaSite" id="OFLC_0001192101-mRNA-1"/>
    </source>
</evidence>
<protein>
    <submittedName>
        <fullName evidence="2 4">Uncharacterized protein</fullName>
    </submittedName>
</protein>
<dbReference type="Proteomes" id="UP000267606">
    <property type="component" value="Unassembled WGS sequence"/>
</dbReference>
<reference evidence="4" key="1">
    <citation type="submission" date="2016-06" db="UniProtKB">
        <authorList>
            <consortium name="WormBaseParasite"/>
        </authorList>
    </citation>
    <scope>IDENTIFICATION</scope>
</reference>
<gene>
    <name evidence="2" type="ORF">OFLC_LOCUS11924</name>
</gene>
<dbReference type="AlphaFoldDB" id="A0A183HWQ9"/>
<sequence length="119" mass="13743">MKLQKQSKENESDRTSSKSLRSSSYDATDYIIEKEEFKYAAKLHRKCSLLEGQKDSANDELPSKLFSQQTQKQRQQHLRHMKKLRQLTLCNGYVTTGQLTHGSSKSERNSSLSRISTEM</sequence>
<feature type="compositionally biased region" description="Basic and acidic residues" evidence="1">
    <location>
        <begin position="1"/>
        <end position="16"/>
    </location>
</feature>
<organism evidence="4">
    <name type="scientific">Onchocerca flexuosa</name>
    <dbReference type="NCBI Taxonomy" id="387005"/>
    <lineage>
        <taxon>Eukaryota</taxon>
        <taxon>Metazoa</taxon>
        <taxon>Ecdysozoa</taxon>
        <taxon>Nematoda</taxon>
        <taxon>Chromadorea</taxon>
        <taxon>Rhabditida</taxon>
        <taxon>Spirurina</taxon>
        <taxon>Spiruromorpha</taxon>
        <taxon>Filarioidea</taxon>
        <taxon>Onchocercidae</taxon>
        <taxon>Onchocerca</taxon>
    </lineage>
</organism>
<feature type="region of interest" description="Disordered" evidence="1">
    <location>
        <begin position="96"/>
        <end position="119"/>
    </location>
</feature>
<proteinExistence type="predicted"/>
<dbReference type="WBParaSite" id="OFLC_0001192101-mRNA-1">
    <property type="protein sequence ID" value="OFLC_0001192101-mRNA-1"/>
    <property type="gene ID" value="OFLC_0001192101"/>
</dbReference>
<keyword evidence="3" id="KW-1185">Reference proteome</keyword>
<feature type="compositionally biased region" description="Low complexity" evidence="1">
    <location>
        <begin position="109"/>
        <end position="119"/>
    </location>
</feature>
<feature type="region of interest" description="Disordered" evidence="1">
    <location>
        <begin position="58"/>
        <end position="77"/>
    </location>
</feature>
<evidence type="ECO:0000313" key="2">
    <source>
        <dbReference type="EMBL" id="VDO80443.1"/>
    </source>
</evidence>
<dbReference type="STRING" id="387005.A0A183HWQ9"/>
<dbReference type="EMBL" id="UZAJ01017863">
    <property type="protein sequence ID" value="VDO80443.1"/>
    <property type="molecule type" value="Genomic_DNA"/>
</dbReference>
<evidence type="ECO:0000313" key="3">
    <source>
        <dbReference type="Proteomes" id="UP000267606"/>
    </source>
</evidence>
<name>A0A183HWQ9_9BILA</name>
<feature type="region of interest" description="Disordered" evidence="1">
    <location>
        <begin position="1"/>
        <end position="24"/>
    </location>
</feature>
<evidence type="ECO:0000256" key="1">
    <source>
        <dbReference type="SAM" id="MobiDB-lite"/>
    </source>
</evidence>
<accession>A0A183HWQ9</accession>
<reference evidence="2 3" key="2">
    <citation type="submission" date="2018-11" db="EMBL/GenBank/DDBJ databases">
        <authorList>
            <consortium name="Pathogen Informatics"/>
        </authorList>
    </citation>
    <scope>NUCLEOTIDE SEQUENCE [LARGE SCALE GENOMIC DNA]</scope>
</reference>